<dbReference type="SUPFAM" id="SSF52540">
    <property type="entry name" value="P-loop containing nucleoside triphosphate hydrolases"/>
    <property type="match status" value="1"/>
</dbReference>
<dbReference type="InterPro" id="IPR014016">
    <property type="entry name" value="UvrD-like_ATP-bd"/>
</dbReference>
<feature type="binding site" evidence="9">
    <location>
        <begin position="168"/>
        <end position="175"/>
    </location>
    <ligand>
        <name>ATP</name>
        <dbReference type="ChEBI" id="CHEBI:30616"/>
    </ligand>
</feature>
<evidence type="ECO:0000256" key="8">
    <source>
        <dbReference type="ARBA" id="ARBA00048988"/>
    </source>
</evidence>
<comment type="caution">
    <text evidence="11">The sequence shown here is derived from an EMBL/GenBank/DDBJ whole genome shotgun (WGS) entry which is preliminary data.</text>
</comment>
<dbReference type="Gene3D" id="3.40.50.300">
    <property type="entry name" value="P-loop containing nucleotide triphosphate hydrolases"/>
    <property type="match status" value="3"/>
</dbReference>
<dbReference type="GO" id="GO:0003677">
    <property type="term" value="F:DNA binding"/>
    <property type="evidence" value="ECO:0007669"/>
    <property type="project" value="InterPro"/>
</dbReference>
<sequence>MIDERATRVLIALLATWENWETARETTYERVLGAILSGKRVGRNLTEAAHLAVVRSALGPLWPQLPTLLDVVYATHRGDVIAMRGDADTIAAVFASAKQVAPATRPARPARAAAPVAPPLDPAEAKAVREVQDWCAAHLPLADGSWFRPDDAQARVILAGERHTLVTARAGSGKTATMAARVAHLVRVRGVAPESVLMLAFNVPAAKELRERIARWLPEGRRPHVKTFDAFARAVLPEPAGGGPRLLDEGESSREMAQLLARAASDPRQRQRLRAALAQHAMASGDSGDVMHTLRGERVTSAAERALADTLLRLGIVGDGTEGGLDYRVRMGVNLDGVWSKPTIALVDAAGTARLAIDLDASGAGSGRTIRVTPGEAVSPGFLEGLARRLEREGVRTRRLDRDEIWQVIERRATERFRRTAENILSRARQLRWTGTDLRVAWARHDGEPRREPLVALCADLLDAYAARLTELGAEDFSARAWRAVEALESDGPLESGDLDVAALRHIVIDEYQDFSARFAGLVDGVRRRSPEARVCAVGDDWQAINGFAGSSLEYFTGFGDHFAEAVALSLTTNRRSLPAIVRLGNGVMDGRGEPAVALRTGAAQVREFGLPQLRIEAEERAALGDDRTIVAVTRLIRDHRSAGRSVAVLSRINRTIAPETTRRIAAVIGEEAAAGVEFSTVHRFKGREADAVILLQAEEWAYPLIHATWELSRAFGDTLATLSDADRRLFYVGVTRARSHLDVVTSMDPSPFWTGSRGRVVLAPGLWDLLPRAAGDATERGVEVRVSNGSARDFEASRAALKEAGFRWSAEREQWVAVVRESEARSGEVLERPWAADRGIEISAHLPSGETIWLRQRGRSADERAVRKRFSGAR</sequence>
<evidence type="ECO:0000256" key="2">
    <source>
        <dbReference type="ARBA" id="ARBA00022801"/>
    </source>
</evidence>
<evidence type="ECO:0000256" key="9">
    <source>
        <dbReference type="PROSITE-ProRule" id="PRU00560"/>
    </source>
</evidence>
<dbReference type="Pfam" id="PF00580">
    <property type="entry name" value="UvrD-helicase"/>
    <property type="match status" value="1"/>
</dbReference>
<dbReference type="InterPro" id="IPR000212">
    <property type="entry name" value="DNA_helicase_UvrD/REP"/>
</dbReference>
<keyword evidence="5" id="KW-0413">Isomerase</keyword>
<keyword evidence="4 9" id="KW-0067">ATP-binding</keyword>
<dbReference type="RefSeq" id="WP_208499991.1">
    <property type="nucleotide sequence ID" value="NZ_JAGFOA010000001.1"/>
</dbReference>
<organism evidence="11 12">
    <name type="scientific">Microbacterium stercoris</name>
    <dbReference type="NCBI Taxonomy" id="2820289"/>
    <lineage>
        <taxon>Bacteria</taxon>
        <taxon>Bacillati</taxon>
        <taxon>Actinomycetota</taxon>
        <taxon>Actinomycetes</taxon>
        <taxon>Micrococcales</taxon>
        <taxon>Microbacteriaceae</taxon>
        <taxon>Microbacterium</taxon>
    </lineage>
</organism>
<keyword evidence="3 9" id="KW-0347">Helicase</keyword>
<evidence type="ECO:0000256" key="4">
    <source>
        <dbReference type="ARBA" id="ARBA00022840"/>
    </source>
</evidence>
<accession>A0A939QMR7</accession>
<proteinExistence type="predicted"/>
<dbReference type="EC" id="5.6.2.4" evidence="7"/>
<dbReference type="EMBL" id="JAGFOA010000001">
    <property type="protein sequence ID" value="MBO3662301.1"/>
    <property type="molecule type" value="Genomic_DNA"/>
</dbReference>
<evidence type="ECO:0000256" key="6">
    <source>
        <dbReference type="ARBA" id="ARBA00034617"/>
    </source>
</evidence>
<feature type="domain" description="UvrD-like helicase ATP-binding" evidence="10">
    <location>
        <begin position="147"/>
        <end position="578"/>
    </location>
</feature>
<gene>
    <name evidence="11" type="ORF">J5V96_02110</name>
</gene>
<evidence type="ECO:0000256" key="5">
    <source>
        <dbReference type="ARBA" id="ARBA00023235"/>
    </source>
</evidence>
<evidence type="ECO:0000256" key="7">
    <source>
        <dbReference type="ARBA" id="ARBA00034808"/>
    </source>
</evidence>
<evidence type="ECO:0000259" key="10">
    <source>
        <dbReference type="PROSITE" id="PS51198"/>
    </source>
</evidence>
<dbReference type="Proteomes" id="UP000680132">
    <property type="component" value="Unassembled WGS sequence"/>
</dbReference>
<dbReference type="AlphaFoldDB" id="A0A939QMR7"/>
<name>A0A939QMR7_9MICO</name>
<evidence type="ECO:0000313" key="11">
    <source>
        <dbReference type="EMBL" id="MBO3662301.1"/>
    </source>
</evidence>
<keyword evidence="1 9" id="KW-0547">Nucleotide-binding</keyword>
<dbReference type="GO" id="GO:0043138">
    <property type="term" value="F:3'-5' DNA helicase activity"/>
    <property type="evidence" value="ECO:0007669"/>
    <property type="project" value="UniProtKB-EC"/>
</dbReference>
<dbReference type="GO" id="GO:0016787">
    <property type="term" value="F:hydrolase activity"/>
    <property type="evidence" value="ECO:0007669"/>
    <property type="project" value="UniProtKB-UniRule"/>
</dbReference>
<keyword evidence="2 9" id="KW-0378">Hydrolase</keyword>
<dbReference type="GO" id="GO:0005524">
    <property type="term" value="F:ATP binding"/>
    <property type="evidence" value="ECO:0007669"/>
    <property type="project" value="UniProtKB-UniRule"/>
</dbReference>
<evidence type="ECO:0000313" key="12">
    <source>
        <dbReference type="Proteomes" id="UP000680132"/>
    </source>
</evidence>
<dbReference type="InterPro" id="IPR014017">
    <property type="entry name" value="DNA_helicase_UvrD-like_C"/>
</dbReference>
<comment type="catalytic activity">
    <reaction evidence="8">
        <text>ATP + H2O = ADP + phosphate + H(+)</text>
        <dbReference type="Rhea" id="RHEA:13065"/>
        <dbReference type="ChEBI" id="CHEBI:15377"/>
        <dbReference type="ChEBI" id="CHEBI:15378"/>
        <dbReference type="ChEBI" id="CHEBI:30616"/>
        <dbReference type="ChEBI" id="CHEBI:43474"/>
        <dbReference type="ChEBI" id="CHEBI:456216"/>
        <dbReference type="EC" id="5.6.2.4"/>
    </reaction>
</comment>
<comment type="catalytic activity">
    <reaction evidence="6">
        <text>Couples ATP hydrolysis with the unwinding of duplex DNA by translocating in the 3'-5' direction.</text>
        <dbReference type="EC" id="5.6.2.4"/>
    </reaction>
</comment>
<evidence type="ECO:0000256" key="3">
    <source>
        <dbReference type="ARBA" id="ARBA00022806"/>
    </source>
</evidence>
<evidence type="ECO:0000256" key="1">
    <source>
        <dbReference type="ARBA" id="ARBA00022741"/>
    </source>
</evidence>
<dbReference type="InterPro" id="IPR027417">
    <property type="entry name" value="P-loop_NTPase"/>
</dbReference>
<reference evidence="11" key="1">
    <citation type="submission" date="2021-03" db="EMBL/GenBank/DDBJ databases">
        <title>Microbacterium sp. nov., a novel actinobacterium isolated from cow dung.</title>
        <authorList>
            <person name="Zhang L."/>
        </authorList>
    </citation>
    <scope>NUCLEOTIDE SEQUENCE</scope>
    <source>
        <strain evidence="11">NEAU-LLB</strain>
    </source>
</reference>
<dbReference type="PANTHER" id="PTHR11070">
    <property type="entry name" value="UVRD / RECB / PCRA DNA HELICASE FAMILY MEMBER"/>
    <property type="match status" value="1"/>
</dbReference>
<protein>
    <recommendedName>
        <fullName evidence="7">DNA 3'-5' helicase</fullName>
        <ecNumber evidence="7">5.6.2.4</ecNumber>
    </recommendedName>
</protein>
<dbReference type="GO" id="GO:0000725">
    <property type="term" value="P:recombinational repair"/>
    <property type="evidence" value="ECO:0007669"/>
    <property type="project" value="TreeGrafter"/>
</dbReference>
<keyword evidence="12" id="KW-1185">Reference proteome</keyword>
<dbReference type="PROSITE" id="PS51198">
    <property type="entry name" value="UVRD_HELICASE_ATP_BIND"/>
    <property type="match status" value="1"/>
</dbReference>
<dbReference type="Pfam" id="PF13361">
    <property type="entry name" value="UvrD_C"/>
    <property type="match status" value="1"/>
</dbReference>
<dbReference type="PANTHER" id="PTHR11070:SF63">
    <property type="entry name" value="DNA HELICASE IV"/>
    <property type="match status" value="1"/>
</dbReference>